<reference evidence="2" key="1">
    <citation type="journal article" date="2021" name="Nat. Microbiol.">
        <title>Cocultivation of an ultrasmall environmental parasitic bacterium with lytic ability against bacteria associated with wastewater foams.</title>
        <authorList>
            <person name="Batinovic S."/>
            <person name="Rose J.J.A."/>
            <person name="Ratcliffe J."/>
            <person name="Seviour R.J."/>
            <person name="Petrovski S."/>
        </authorList>
    </citation>
    <scope>NUCLEOTIDE SEQUENCE</scope>
    <source>
        <strain evidence="2">CON9</strain>
    </source>
</reference>
<evidence type="ECO:0000313" key="2">
    <source>
        <dbReference type="EMBL" id="QHN35551.1"/>
    </source>
</evidence>
<sequence>MNDLHEQGRERRRREAAAELGLTVDGEPLPPRASLDRARDAADVVDGYRDAAEIASTLAAVSTAESCERTADALESIARSLAVLAEATTR</sequence>
<proteinExistence type="predicted"/>
<accession>A0ABX6IIU6</accession>
<feature type="region of interest" description="Disordered" evidence="1">
    <location>
        <begin position="1"/>
        <end position="38"/>
    </location>
</feature>
<feature type="compositionally biased region" description="Basic and acidic residues" evidence="1">
    <location>
        <begin position="1"/>
        <end position="17"/>
    </location>
</feature>
<evidence type="ECO:0000313" key="3">
    <source>
        <dbReference type="Proteomes" id="UP001059836"/>
    </source>
</evidence>
<dbReference type="RefSeq" id="WP_213243460.1">
    <property type="nucleotide sequence ID" value="NZ_CP045806.1"/>
</dbReference>
<evidence type="ECO:0000256" key="1">
    <source>
        <dbReference type="SAM" id="MobiDB-lite"/>
    </source>
</evidence>
<dbReference type="Proteomes" id="UP001059836">
    <property type="component" value="Chromosome"/>
</dbReference>
<protein>
    <submittedName>
        <fullName evidence="2">Uncharacterized protein</fullName>
    </submittedName>
</protein>
<name>A0ABX6IIU6_9ACTN</name>
<keyword evidence="3" id="KW-1185">Reference proteome</keyword>
<gene>
    <name evidence="2" type="ORF">GII31_12335</name>
</gene>
<dbReference type="EMBL" id="CP045809">
    <property type="protein sequence ID" value="QHN35551.1"/>
    <property type="molecule type" value="Genomic_DNA"/>
</dbReference>
<organism evidence="2 3">
    <name type="scientific">Gordonia pseudamarae</name>
    <dbReference type="NCBI Taxonomy" id="2831662"/>
    <lineage>
        <taxon>Bacteria</taxon>
        <taxon>Bacillati</taxon>
        <taxon>Actinomycetota</taxon>
        <taxon>Actinomycetes</taxon>
        <taxon>Mycobacteriales</taxon>
        <taxon>Gordoniaceae</taxon>
        <taxon>Gordonia</taxon>
    </lineage>
</organism>